<evidence type="ECO:0000256" key="1">
    <source>
        <dbReference type="SAM" id="Phobius"/>
    </source>
</evidence>
<protein>
    <recommendedName>
        <fullName evidence="4">Holin</fullName>
    </recommendedName>
</protein>
<keyword evidence="3" id="KW-1185">Reference proteome</keyword>
<gene>
    <name evidence="2" type="ORF">BAU18_002115</name>
</gene>
<dbReference type="Pfam" id="PF16079">
    <property type="entry name" value="Phage_holin_5_2"/>
    <property type="match status" value="1"/>
</dbReference>
<keyword evidence="1" id="KW-1133">Transmembrane helix</keyword>
<keyword evidence="1" id="KW-0472">Membrane</keyword>
<organism evidence="2 3">
    <name type="scientific">Enterococcus diestrammenae</name>
    <dbReference type="NCBI Taxonomy" id="1155073"/>
    <lineage>
        <taxon>Bacteria</taxon>
        <taxon>Bacillati</taxon>
        <taxon>Bacillota</taxon>
        <taxon>Bacilli</taxon>
        <taxon>Lactobacillales</taxon>
        <taxon>Enterococcaceae</taxon>
        <taxon>Enterococcus</taxon>
    </lineage>
</organism>
<evidence type="ECO:0008006" key="4">
    <source>
        <dbReference type="Google" id="ProtNLM"/>
    </source>
</evidence>
<dbReference type="RefSeq" id="WP_161870014.1">
    <property type="nucleotide sequence ID" value="NZ_MAEI02000001.1"/>
</dbReference>
<comment type="caution">
    <text evidence="2">The sequence shown here is derived from an EMBL/GenBank/DDBJ whole genome shotgun (WGS) entry which is preliminary data.</text>
</comment>
<sequence length="92" mass="9604">MDFAQFLSPAVLAGCLVIGFCIKNIKALKINDYIPTILALSGAIIAGLLNGWDVETAIAGAMSGLASTGLHQAFTRFMGGLSGTTENKEDEK</sequence>
<dbReference type="Proteomes" id="UP001429357">
    <property type="component" value="Unassembled WGS sequence"/>
</dbReference>
<evidence type="ECO:0000313" key="2">
    <source>
        <dbReference type="EMBL" id="MEO1782503.1"/>
    </source>
</evidence>
<feature type="transmembrane region" description="Helical" evidence="1">
    <location>
        <begin position="6"/>
        <end position="22"/>
    </location>
</feature>
<accession>A0ABV0F369</accession>
<dbReference type="EMBL" id="MAEI02000001">
    <property type="protein sequence ID" value="MEO1782503.1"/>
    <property type="molecule type" value="Genomic_DNA"/>
</dbReference>
<evidence type="ECO:0000313" key="3">
    <source>
        <dbReference type="Proteomes" id="UP001429357"/>
    </source>
</evidence>
<dbReference type="InterPro" id="IPR032111">
    <property type="entry name" value="Clostridium_phage_holin"/>
</dbReference>
<name>A0ABV0F369_9ENTE</name>
<keyword evidence="1" id="KW-0812">Transmembrane</keyword>
<reference evidence="3" key="1">
    <citation type="submission" date="2016-06" db="EMBL/GenBank/DDBJ databases">
        <title>Four novel species of enterococci isolated from chicken manure.</title>
        <authorList>
            <person name="Van Tyne D."/>
        </authorList>
    </citation>
    <scope>NUCLEOTIDE SEQUENCE [LARGE SCALE GENOMIC DNA]</scope>
    <source>
        <strain evidence="3">JM9A</strain>
    </source>
</reference>
<reference evidence="2 3" key="2">
    <citation type="submission" date="2024-02" db="EMBL/GenBank/DDBJ databases">
        <title>The Genome Sequence of Enterococcus diestrammenae JM9A.</title>
        <authorList>
            <person name="Earl A."/>
            <person name="Manson A."/>
            <person name="Gilmore M."/>
            <person name="Sanders J."/>
            <person name="Shea T."/>
            <person name="Howe W."/>
            <person name="Livny J."/>
            <person name="Cuomo C."/>
            <person name="Neafsey D."/>
            <person name="Birren B."/>
        </authorList>
    </citation>
    <scope>NUCLEOTIDE SEQUENCE [LARGE SCALE GENOMIC DNA]</scope>
    <source>
        <strain evidence="2 3">JM9A</strain>
    </source>
</reference>
<proteinExistence type="predicted"/>